<keyword evidence="4" id="KW-1185">Reference proteome</keyword>
<keyword evidence="1" id="KW-0732">Signal</keyword>
<sequence length="522" mass="56520">MAEERVTVRKIKKLVLVSGAFLGAGCAGTSPNLSTPQMQTPSLGGGLGARSVASPAPGATAEASLAPLETVATPEKTFVQPPYLQLGNRPTLGGKTEGLELLWIVPADTKLDEWSVETRLPGAAAATTSWTKIKGKLSAKPVAVGVIKPELVVSAPLEGLAPGKLFDYRILRGDKPVFAARARARKTAKEPQRFVLFGDCAQGTDGQKKVAAQTLAAKPDYVFITGDIVYGKGLASEYVKNYWPVYNAETAGADGVPLLRSTLTVAAPGNHDIRSTTLEKTADGFAYFYYWSQPLNGPAVASTKFASPLGSTDTKAFLTAAGERYPRMASFSYDYGNAHWTVLDANAYMDWSDPALMQWVEADLKAAQKATWRFVAFHHPPFNSNAEHFNDQWMRVLAPLFEKYGVSVVWAGHVHDYQRSYPLTFLPTKPRDTKGAVEGKLTLNKTYDGVKNTKPNAPIYIVSGAGGAGLYKNLEKGKLQDFTAKYIDDTHSLTVVDLTDKTLDARQVGADGKELDHWKITK</sequence>
<gene>
    <name evidence="3" type="ORF">HNQ39_003088</name>
</gene>
<evidence type="ECO:0000256" key="1">
    <source>
        <dbReference type="ARBA" id="ARBA00022729"/>
    </source>
</evidence>
<reference evidence="3 4" key="1">
    <citation type="submission" date="2020-08" db="EMBL/GenBank/DDBJ databases">
        <title>Genomic Encyclopedia of Type Strains, Phase IV (KMG-IV): sequencing the most valuable type-strain genomes for metagenomic binning, comparative biology and taxonomic classification.</title>
        <authorList>
            <person name="Goeker M."/>
        </authorList>
    </citation>
    <scope>NUCLEOTIDE SEQUENCE [LARGE SCALE GENOMIC DNA]</scope>
    <source>
        <strain evidence="3 4">DSM 23562</strain>
    </source>
</reference>
<dbReference type="Proteomes" id="UP000520814">
    <property type="component" value="Unassembled WGS sequence"/>
</dbReference>
<accession>A0A7W9SS83</accession>
<name>A0A7W9SS83_ARMRO</name>
<protein>
    <submittedName>
        <fullName evidence="3">Icc-related predicted phosphoesterase</fullName>
    </submittedName>
</protein>
<feature type="domain" description="Calcineurin-like phosphoesterase" evidence="2">
    <location>
        <begin position="193"/>
        <end position="417"/>
    </location>
</feature>
<dbReference type="PANTHER" id="PTHR22953:SF153">
    <property type="entry name" value="PURPLE ACID PHOSPHATASE"/>
    <property type="match status" value="1"/>
</dbReference>
<organism evidence="3 4">
    <name type="scientific">Armatimonas rosea</name>
    <dbReference type="NCBI Taxonomy" id="685828"/>
    <lineage>
        <taxon>Bacteria</taxon>
        <taxon>Bacillati</taxon>
        <taxon>Armatimonadota</taxon>
        <taxon>Armatimonadia</taxon>
        <taxon>Armatimonadales</taxon>
        <taxon>Armatimonadaceae</taxon>
        <taxon>Armatimonas</taxon>
    </lineage>
</organism>
<dbReference type="Pfam" id="PF00149">
    <property type="entry name" value="Metallophos"/>
    <property type="match status" value="1"/>
</dbReference>
<dbReference type="PANTHER" id="PTHR22953">
    <property type="entry name" value="ACID PHOSPHATASE RELATED"/>
    <property type="match status" value="1"/>
</dbReference>
<evidence type="ECO:0000313" key="4">
    <source>
        <dbReference type="Proteomes" id="UP000520814"/>
    </source>
</evidence>
<evidence type="ECO:0000259" key="2">
    <source>
        <dbReference type="Pfam" id="PF00149"/>
    </source>
</evidence>
<proteinExistence type="predicted"/>
<dbReference type="InterPro" id="IPR029052">
    <property type="entry name" value="Metallo-depent_PP-like"/>
</dbReference>
<dbReference type="AlphaFoldDB" id="A0A7W9SS83"/>
<dbReference type="EMBL" id="JACHGW010000003">
    <property type="protein sequence ID" value="MBB6051278.1"/>
    <property type="molecule type" value="Genomic_DNA"/>
</dbReference>
<dbReference type="InterPro" id="IPR039331">
    <property type="entry name" value="PAPs-like"/>
</dbReference>
<dbReference type="Gene3D" id="3.60.21.10">
    <property type="match status" value="1"/>
</dbReference>
<dbReference type="GO" id="GO:0003993">
    <property type="term" value="F:acid phosphatase activity"/>
    <property type="evidence" value="ECO:0007669"/>
    <property type="project" value="InterPro"/>
</dbReference>
<dbReference type="InterPro" id="IPR004843">
    <property type="entry name" value="Calcineurin-like_PHP"/>
</dbReference>
<evidence type="ECO:0000313" key="3">
    <source>
        <dbReference type="EMBL" id="MBB6051278.1"/>
    </source>
</evidence>
<dbReference type="PROSITE" id="PS51257">
    <property type="entry name" value="PROKAR_LIPOPROTEIN"/>
    <property type="match status" value="1"/>
</dbReference>
<comment type="caution">
    <text evidence="3">The sequence shown here is derived from an EMBL/GenBank/DDBJ whole genome shotgun (WGS) entry which is preliminary data.</text>
</comment>
<dbReference type="SUPFAM" id="SSF56300">
    <property type="entry name" value="Metallo-dependent phosphatases"/>
    <property type="match status" value="1"/>
</dbReference>